<dbReference type="FunFam" id="1.10.510.10:FF:000499">
    <property type="entry name" value="Serine/threonine-protein kinase KIC1"/>
    <property type="match status" value="1"/>
</dbReference>
<feature type="region of interest" description="Disordered" evidence="11">
    <location>
        <begin position="669"/>
        <end position="734"/>
    </location>
</feature>
<dbReference type="InterPro" id="IPR050629">
    <property type="entry name" value="STE20/SPS1-PAK"/>
</dbReference>
<evidence type="ECO:0000256" key="7">
    <source>
        <dbReference type="ARBA" id="ARBA00022840"/>
    </source>
</evidence>
<feature type="compositionally biased region" description="Low complexity" evidence="11">
    <location>
        <begin position="1"/>
        <end position="21"/>
    </location>
</feature>
<keyword evidence="6" id="KW-0418">Kinase</keyword>
<feature type="region of interest" description="Disordered" evidence="11">
    <location>
        <begin position="1"/>
        <end position="24"/>
    </location>
</feature>
<dbReference type="InterPro" id="IPR000719">
    <property type="entry name" value="Prot_kinase_dom"/>
</dbReference>
<dbReference type="InterPro" id="IPR017441">
    <property type="entry name" value="Protein_kinase_ATP_BS"/>
</dbReference>
<keyword evidence="4" id="KW-0808">Transferase</keyword>
<reference evidence="13 14" key="1">
    <citation type="journal article" date="2011" name="Proc. Natl. Acad. Sci. U.S.A.">
        <title>Evolutionary erosion of yeast sex chromosomes by mating-type switching accidents.</title>
        <authorList>
            <person name="Gordon J.L."/>
            <person name="Armisen D."/>
            <person name="Proux-Wera E."/>
            <person name="Oheigeartaigh S.S."/>
            <person name="Byrne K.P."/>
            <person name="Wolfe K.H."/>
        </authorList>
    </citation>
    <scope>NUCLEOTIDE SEQUENCE [LARGE SCALE GENOMIC DNA]</scope>
    <source>
        <strain evidence="14">ATCC 22294 / BCRC 22015 / CBS 2517 / CECT 1963 / NBRC 1671 / NRRL Y-8276</strain>
    </source>
</reference>
<dbReference type="PROSITE" id="PS00107">
    <property type="entry name" value="PROTEIN_KINASE_ATP"/>
    <property type="match status" value="1"/>
</dbReference>
<dbReference type="GeneID" id="13882544"/>
<keyword evidence="14" id="KW-1185">Reference proteome</keyword>
<accession>H2AUU2</accession>
<dbReference type="GO" id="GO:0031505">
    <property type="term" value="P:fungal-type cell wall organization"/>
    <property type="evidence" value="ECO:0007669"/>
    <property type="project" value="EnsemblFungi"/>
</dbReference>
<dbReference type="Gene3D" id="1.10.510.10">
    <property type="entry name" value="Transferase(Phosphotransferase) domain 1"/>
    <property type="match status" value="1"/>
</dbReference>
<feature type="region of interest" description="Disordered" evidence="11">
    <location>
        <begin position="615"/>
        <end position="645"/>
    </location>
</feature>
<evidence type="ECO:0000256" key="6">
    <source>
        <dbReference type="ARBA" id="ARBA00022777"/>
    </source>
</evidence>
<dbReference type="EC" id="2.7.11.1" evidence="2"/>
<dbReference type="PROSITE" id="PS50011">
    <property type="entry name" value="PROTEIN_KINASE_DOM"/>
    <property type="match status" value="1"/>
</dbReference>
<dbReference type="AlphaFoldDB" id="H2AUU2"/>
<dbReference type="GO" id="GO:0043332">
    <property type="term" value="C:mating projection tip"/>
    <property type="evidence" value="ECO:0007669"/>
    <property type="project" value="EnsemblFungi"/>
</dbReference>
<dbReference type="STRING" id="1071382.H2AUU2"/>
<feature type="compositionally biased region" description="Low complexity" evidence="11">
    <location>
        <begin position="615"/>
        <end position="641"/>
    </location>
</feature>
<dbReference type="OrthoDB" id="248923at2759"/>
<dbReference type="KEGG" id="kaf:KAFR_0D04950"/>
<dbReference type="PANTHER" id="PTHR48012">
    <property type="entry name" value="STERILE20-LIKE KINASE, ISOFORM B-RELATED"/>
    <property type="match status" value="1"/>
</dbReference>
<dbReference type="RefSeq" id="XP_003957277.1">
    <property type="nucleotide sequence ID" value="XM_003957228.1"/>
</dbReference>
<evidence type="ECO:0000256" key="8">
    <source>
        <dbReference type="ARBA" id="ARBA00047899"/>
    </source>
</evidence>
<feature type="compositionally biased region" description="Low complexity" evidence="11">
    <location>
        <begin position="675"/>
        <end position="686"/>
    </location>
</feature>
<proteinExistence type="inferred from homology"/>
<evidence type="ECO:0000313" key="14">
    <source>
        <dbReference type="Proteomes" id="UP000005220"/>
    </source>
</evidence>
<dbReference type="InParanoid" id="H2AUU2"/>
<keyword evidence="7 10" id="KW-0067">ATP-binding</keyword>
<evidence type="ECO:0000256" key="4">
    <source>
        <dbReference type="ARBA" id="ARBA00022679"/>
    </source>
</evidence>
<dbReference type="InterPro" id="IPR008271">
    <property type="entry name" value="Ser/Thr_kinase_AS"/>
</dbReference>
<dbReference type="Pfam" id="PF00069">
    <property type="entry name" value="Pkinase"/>
    <property type="match status" value="1"/>
</dbReference>
<gene>
    <name evidence="13" type="primary">KAFR0D04950</name>
    <name evidence="13" type="ORF">KAFR_0D04950</name>
</gene>
<dbReference type="PANTHER" id="PTHR48012:SF10">
    <property type="entry name" value="FI20177P1"/>
    <property type="match status" value="1"/>
</dbReference>
<feature type="domain" description="Protein kinase" evidence="12">
    <location>
        <begin position="35"/>
        <end position="288"/>
    </location>
</feature>
<dbReference type="SUPFAM" id="SSF56112">
    <property type="entry name" value="Protein kinase-like (PK-like)"/>
    <property type="match status" value="1"/>
</dbReference>
<dbReference type="FunCoup" id="H2AUU2">
    <property type="interactions" value="343"/>
</dbReference>
<evidence type="ECO:0000313" key="13">
    <source>
        <dbReference type="EMBL" id="CCF58142.1"/>
    </source>
</evidence>
<dbReference type="GO" id="GO:0005933">
    <property type="term" value="C:cellular bud"/>
    <property type="evidence" value="ECO:0007669"/>
    <property type="project" value="EnsemblFungi"/>
</dbReference>
<dbReference type="GO" id="GO:0005737">
    <property type="term" value="C:cytoplasm"/>
    <property type="evidence" value="ECO:0007669"/>
    <property type="project" value="TreeGrafter"/>
</dbReference>
<dbReference type="PROSITE" id="PS00108">
    <property type="entry name" value="PROTEIN_KINASE_ST"/>
    <property type="match status" value="1"/>
</dbReference>
<evidence type="ECO:0000256" key="3">
    <source>
        <dbReference type="ARBA" id="ARBA00022527"/>
    </source>
</evidence>
<dbReference type="InterPro" id="IPR011009">
    <property type="entry name" value="Kinase-like_dom_sf"/>
</dbReference>
<keyword evidence="3" id="KW-0723">Serine/threonine-protein kinase</keyword>
<evidence type="ECO:0000256" key="11">
    <source>
        <dbReference type="SAM" id="MobiDB-lite"/>
    </source>
</evidence>
<dbReference type="GO" id="GO:0004674">
    <property type="term" value="F:protein serine/threonine kinase activity"/>
    <property type="evidence" value="ECO:0007669"/>
    <property type="project" value="UniProtKB-KW"/>
</dbReference>
<dbReference type="GO" id="GO:0000131">
    <property type="term" value="C:incipient cellular bud site"/>
    <property type="evidence" value="ECO:0007669"/>
    <property type="project" value="EnsemblFungi"/>
</dbReference>
<evidence type="ECO:0000256" key="9">
    <source>
        <dbReference type="ARBA" id="ARBA00048679"/>
    </source>
</evidence>
<dbReference type="GO" id="GO:0007118">
    <property type="term" value="P:budding cell apical bud growth"/>
    <property type="evidence" value="ECO:0007669"/>
    <property type="project" value="EnsemblFungi"/>
</dbReference>
<dbReference type="EMBL" id="HE650824">
    <property type="protein sequence ID" value="CCF58142.1"/>
    <property type="molecule type" value="Genomic_DNA"/>
</dbReference>
<dbReference type="Proteomes" id="UP000005220">
    <property type="component" value="Chromosome 4"/>
</dbReference>
<comment type="similarity">
    <text evidence="1">Belongs to the protein kinase superfamily. STE Ser/Thr protein kinase family. STE20 subfamily.</text>
</comment>
<evidence type="ECO:0000256" key="2">
    <source>
        <dbReference type="ARBA" id="ARBA00012513"/>
    </source>
</evidence>
<dbReference type="eggNOG" id="KOG0201">
    <property type="taxonomic scope" value="Eukaryota"/>
</dbReference>
<dbReference type="SMART" id="SM00220">
    <property type="entry name" value="S_TKc"/>
    <property type="match status" value="1"/>
</dbReference>
<name>H2AUU2_KAZAF</name>
<comment type="catalytic activity">
    <reaction evidence="9">
        <text>L-seryl-[protein] + ATP = O-phospho-L-seryl-[protein] + ADP + H(+)</text>
        <dbReference type="Rhea" id="RHEA:17989"/>
        <dbReference type="Rhea" id="RHEA-COMP:9863"/>
        <dbReference type="Rhea" id="RHEA-COMP:11604"/>
        <dbReference type="ChEBI" id="CHEBI:15378"/>
        <dbReference type="ChEBI" id="CHEBI:29999"/>
        <dbReference type="ChEBI" id="CHEBI:30616"/>
        <dbReference type="ChEBI" id="CHEBI:83421"/>
        <dbReference type="ChEBI" id="CHEBI:456216"/>
        <dbReference type="EC" id="2.7.11.1"/>
    </reaction>
</comment>
<dbReference type="PRINTS" id="PR00109">
    <property type="entry name" value="TYRKINASE"/>
</dbReference>
<dbReference type="InterPro" id="IPR001245">
    <property type="entry name" value="Ser-Thr/Tyr_kinase_cat_dom"/>
</dbReference>
<sequence length="1008" mass="110248">MKKTVTSTRSNSVTSRSNSVNPELDEDDEDINFKFRRTNVIGRGKFGVVYKGYHLNTKHVYAIKVLNLDSDEDEVEDVQKEIQFLASLKQLPNITRYYGSYLKNTSLWIIMEYCGGGSLRSLLRPGKIDEKYIGVIMREILIALKYIHKDNVIHRDIKAANVLINNDGSIKLCDFGVAAQLNQTKSRRQTMAGTPYWMAPEVIMEGVYYDTKADIWSTGITAYEVTTGNPPYCDVEALRAMQLIAKSKPPRLEGRNYSALIKEFIATCLDEDPSERPTADELLKTAFIKTYKPLPTSILKELISRYLLFRDKTKRESVAVVAEEEHEKAKLQNNFNNDIKGEVQATESNDAEANEMKENFDTKWDFDSLSSTDYIIENNINIDAIPEENNDWINDDYNYAYPDEDHYPYYHTNNIGKTIFQGSTIGKNAAGGTYIHNSTLNAVMTQQHSIINTAATGNNTTNNITMSASNYHSKVMQATNNGLVGTNVNTKTGTYTTGRKTVDAKAPKALLDLFEDNDVINEEDEELINQELPRMNNNLHTTSLSDDISATTAVAAASDVTSPVAHPGILTSNAYYSQSSPALPVLQTKFSKSSKIPAGPMTAIPTSIEIEIPEELPNSSMTTPSNTSNTNNINITGNSSTDLNLLHTKPRSATLSSSPLAYKQPLQVNRRPAISGSGSNSTNSVVPEETSRSVSGTGLPTSGSKVNMISNHKTPSPSQLLNKAGTNVSPIRKPTVSPIVTSSMTSTVPVAMKPVNSSSNTDSEVKDILLQPLNNNASSILNDKETSRVSGDFRRNNPNLKLQMPLPTTALRTKLLDGATNYVSAMANAADEKINQFGINTSTAQNIPVSMTPIGDKHMDFGLHARVKRSHSTVNRKSSFSAGEYPGSTVSTITTVTSNAATASTTMARPPTVLKMDMFQDVDLNSTGNRGHITVDRKPYMLTELDKLLKMFEDGLPAIESILKKQLASDTSSTTAAATAPAQTVTAATAPALSTSATATTIPEDHRQ</sequence>
<keyword evidence="5 10" id="KW-0547">Nucleotide-binding</keyword>
<organism evidence="13 14">
    <name type="scientific">Kazachstania africana (strain ATCC 22294 / BCRC 22015 / CBS 2517 / CECT 1963 / NBRC 1671 / NRRL Y-8276)</name>
    <name type="common">Yeast</name>
    <name type="synonym">Kluyveromyces africanus</name>
    <dbReference type="NCBI Taxonomy" id="1071382"/>
    <lineage>
        <taxon>Eukaryota</taxon>
        <taxon>Fungi</taxon>
        <taxon>Dikarya</taxon>
        <taxon>Ascomycota</taxon>
        <taxon>Saccharomycotina</taxon>
        <taxon>Saccharomycetes</taxon>
        <taxon>Saccharomycetales</taxon>
        <taxon>Saccharomycetaceae</taxon>
        <taxon>Kazachstania</taxon>
    </lineage>
</organism>
<evidence type="ECO:0000259" key="12">
    <source>
        <dbReference type="PROSITE" id="PS50011"/>
    </source>
</evidence>
<protein>
    <recommendedName>
        <fullName evidence="2">non-specific serine/threonine protein kinase</fullName>
        <ecNumber evidence="2">2.7.11.1</ecNumber>
    </recommendedName>
</protein>
<evidence type="ECO:0000256" key="1">
    <source>
        <dbReference type="ARBA" id="ARBA00008874"/>
    </source>
</evidence>
<feature type="compositionally biased region" description="Polar residues" evidence="11">
    <location>
        <begin position="692"/>
        <end position="729"/>
    </location>
</feature>
<dbReference type="GO" id="GO:0005524">
    <property type="term" value="F:ATP binding"/>
    <property type="evidence" value="ECO:0007669"/>
    <property type="project" value="UniProtKB-UniRule"/>
</dbReference>
<feature type="binding site" evidence="10">
    <location>
        <position position="64"/>
    </location>
    <ligand>
        <name>ATP</name>
        <dbReference type="ChEBI" id="CHEBI:30616"/>
    </ligand>
</feature>
<evidence type="ECO:0000256" key="5">
    <source>
        <dbReference type="ARBA" id="ARBA00022741"/>
    </source>
</evidence>
<dbReference type="HOGENOM" id="CLU_009125_1_1_1"/>
<comment type="catalytic activity">
    <reaction evidence="8">
        <text>L-threonyl-[protein] + ATP = O-phospho-L-threonyl-[protein] + ADP + H(+)</text>
        <dbReference type="Rhea" id="RHEA:46608"/>
        <dbReference type="Rhea" id="RHEA-COMP:11060"/>
        <dbReference type="Rhea" id="RHEA-COMP:11605"/>
        <dbReference type="ChEBI" id="CHEBI:15378"/>
        <dbReference type="ChEBI" id="CHEBI:30013"/>
        <dbReference type="ChEBI" id="CHEBI:30616"/>
        <dbReference type="ChEBI" id="CHEBI:61977"/>
        <dbReference type="ChEBI" id="CHEBI:456216"/>
        <dbReference type="EC" id="2.7.11.1"/>
    </reaction>
</comment>
<evidence type="ECO:0000256" key="10">
    <source>
        <dbReference type="PROSITE-ProRule" id="PRU10141"/>
    </source>
</evidence>